<comment type="subunit">
    <text evidence="2">Interacts with microtubules.</text>
</comment>
<dbReference type="Pfam" id="PF21033">
    <property type="entry name" value="RMD1-3"/>
    <property type="match status" value="1"/>
</dbReference>
<dbReference type="InterPro" id="IPR049039">
    <property type="entry name" value="RMD1-3_a_helical_rpt"/>
</dbReference>
<dbReference type="GO" id="GO:0008017">
    <property type="term" value="F:microtubule binding"/>
    <property type="evidence" value="ECO:0007669"/>
    <property type="project" value="TreeGrafter"/>
</dbReference>
<dbReference type="GO" id="GO:0005876">
    <property type="term" value="C:spindle microtubule"/>
    <property type="evidence" value="ECO:0007669"/>
    <property type="project" value="TreeGrafter"/>
</dbReference>
<dbReference type="InterPro" id="IPR011990">
    <property type="entry name" value="TPR-like_helical_dom_sf"/>
</dbReference>
<dbReference type="Gene3D" id="1.25.40.10">
    <property type="entry name" value="Tetratricopeptide repeat domain"/>
    <property type="match status" value="1"/>
</dbReference>
<protein>
    <recommendedName>
        <fullName evidence="7">Regulator of microtubule dynamics protein 1</fullName>
    </recommendedName>
    <alternativeName>
        <fullName evidence="8">Protein FAM82B</fullName>
    </alternativeName>
</protein>
<reference evidence="10" key="1">
    <citation type="submission" date="2025-08" db="UniProtKB">
        <authorList>
            <consortium name="RefSeq"/>
        </authorList>
    </citation>
    <scope>IDENTIFICATION</scope>
</reference>
<keyword evidence="5" id="KW-0802">TPR repeat</keyword>
<keyword evidence="4" id="KW-0677">Repeat</keyword>
<dbReference type="SUPFAM" id="SSF48452">
    <property type="entry name" value="TPR-like"/>
    <property type="match status" value="1"/>
</dbReference>
<dbReference type="KEGG" id="csol:105362922"/>
<evidence type="ECO:0000313" key="9">
    <source>
        <dbReference type="Proteomes" id="UP000695007"/>
    </source>
</evidence>
<evidence type="ECO:0000256" key="3">
    <source>
        <dbReference type="ARBA" id="ARBA00022490"/>
    </source>
</evidence>
<keyword evidence="9" id="KW-1185">Reference proteome</keyword>
<evidence type="ECO:0000256" key="1">
    <source>
        <dbReference type="ARBA" id="ARBA00004245"/>
    </source>
</evidence>
<evidence type="ECO:0000256" key="2">
    <source>
        <dbReference type="ARBA" id="ARBA00011375"/>
    </source>
</evidence>
<dbReference type="RefSeq" id="XP_011498767.1">
    <property type="nucleotide sequence ID" value="XM_011500465.1"/>
</dbReference>
<dbReference type="PANTHER" id="PTHR16056">
    <property type="entry name" value="REGULATOR OF MICROTUBULE DYNAMICS PROTEIN"/>
    <property type="match status" value="1"/>
</dbReference>
<evidence type="ECO:0000256" key="7">
    <source>
        <dbReference type="ARBA" id="ARBA00039966"/>
    </source>
</evidence>
<proteinExistence type="predicted"/>
<organism evidence="9 10">
    <name type="scientific">Ceratosolen solmsi marchali</name>
    <dbReference type="NCBI Taxonomy" id="326594"/>
    <lineage>
        <taxon>Eukaryota</taxon>
        <taxon>Metazoa</taxon>
        <taxon>Ecdysozoa</taxon>
        <taxon>Arthropoda</taxon>
        <taxon>Hexapoda</taxon>
        <taxon>Insecta</taxon>
        <taxon>Pterygota</taxon>
        <taxon>Neoptera</taxon>
        <taxon>Endopterygota</taxon>
        <taxon>Hymenoptera</taxon>
        <taxon>Apocrita</taxon>
        <taxon>Proctotrupomorpha</taxon>
        <taxon>Chalcidoidea</taxon>
        <taxon>Agaonidae</taxon>
        <taxon>Agaoninae</taxon>
        <taxon>Ceratosolen</taxon>
    </lineage>
</organism>
<dbReference type="GO" id="GO:0097431">
    <property type="term" value="C:mitotic spindle pole"/>
    <property type="evidence" value="ECO:0007669"/>
    <property type="project" value="TreeGrafter"/>
</dbReference>
<dbReference type="GO" id="GO:0005739">
    <property type="term" value="C:mitochondrion"/>
    <property type="evidence" value="ECO:0007669"/>
    <property type="project" value="TreeGrafter"/>
</dbReference>
<dbReference type="PANTHER" id="PTHR16056:SF16">
    <property type="entry name" value="REGULATOR OF MICROTUBULE DYNAMICS PROTEIN 1"/>
    <property type="match status" value="1"/>
</dbReference>
<keyword evidence="3" id="KW-0963">Cytoplasm</keyword>
<comment type="subcellular location">
    <subcellularLocation>
        <location evidence="1">Cytoplasm</location>
        <location evidence="1">Cytoskeleton</location>
    </subcellularLocation>
</comment>
<dbReference type="AlphaFoldDB" id="A0AAJ7DWA2"/>
<name>A0AAJ7DWA2_9HYME</name>
<dbReference type="GeneID" id="105362922"/>
<evidence type="ECO:0000256" key="8">
    <source>
        <dbReference type="ARBA" id="ARBA00041958"/>
    </source>
</evidence>
<evidence type="ECO:0000256" key="5">
    <source>
        <dbReference type="ARBA" id="ARBA00022803"/>
    </source>
</evidence>
<evidence type="ECO:0000313" key="10">
    <source>
        <dbReference type="RefSeq" id="XP_011498767.1"/>
    </source>
</evidence>
<accession>A0AAJ7DWA2</accession>
<evidence type="ECO:0000256" key="4">
    <source>
        <dbReference type="ARBA" id="ARBA00022737"/>
    </source>
</evidence>
<sequence length="293" mass="34572">MFSKFIRIAMSKIMQQRLLYYVIANLKIEYNHRIKYKSLTPTIPFYFASIWGIANRKNEDKSSLTTRDILLAKADVLFDQEDYTEIYKLLNNYKDDKDVEILWRLSRAMYKISKFIISDSEAKKLVYEAYDLICQALTLQEDHWAVHKWFAILLNKKTSYEGIKIKIKELYNIKKHMMRASELNPGDATTLYMIGIWCYQLADLAWYQRKIASTIFTEPPTCPFEEALRYFEQAENVDPNFYSDNLLMIGKTCLKLNKKEDALKYLKMASQYPAKNDDDQTAKQEAIRLLNSL</sequence>
<evidence type="ECO:0000256" key="6">
    <source>
        <dbReference type="ARBA" id="ARBA00023212"/>
    </source>
</evidence>
<dbReference type="Proteomes" id="UP000695007">
    <property type="component" value="Unplaced"/>
</dbReference>
<gene>
    <name evidence="10" type="primary">LOC105362922</name>
</gene>
<keyword evidence="6" id="KW-0206">Cytoskeleton</keyword>